<dbReference type="RefSeq" id="WP_200522843.1">
    <property type="nucleotide sequence ID" value="NZ_JAEHNZ010000003.1"/>
</dbReference>
<organism evidence="2 3">
    <name type="scientific">Kingella bonacorsii</name>
    <dbReference type="NCBI Taxonomy" id="2796361"/>
    <lineage>
        <taxon>Bacteria</taxon>
        <taxon>Pseudomonadati</taxon>
        <taxon>Pseudomonadota</taxon>
        <taxon>Betaproteobacteria</taxon>
        <taxon>Neisseriales</taxon>
        <taxon>Neisseriaceae</taxon>
        <taxon>Kingella</taxon>
    </lineage>
</organism>
<evidence type="ECO:0000313" key="3">
    <source>
        <dbReference type="Proteomes" id="UP000614058"/>
    </source>
</evidence>
<feature type="chain" id="PRO_5047289374" description="Lipoprotein" evidence="1">
    <location>
        <begin position="19"/>
        <end position="124"/>
    </location>
</feature>
<evidence type="ECO:0000256" key="1">
    <source>
        <dbReference type="SAM" id="SignalP"/>
    </source>
</evidence>
<accession>A0ABS1BTZ0</accession>
<comment type="caution">
    <text evidence="2">The sequence shown here is derived from an EMBL/GenBank/DDBJ whole genome shotgun (WGS) entry which is preliminary data.</text>
</comment>
<proteinExistence type="predicted"/>
<keyword evidence="1" id="KW-0732">Signal</keyword>
<reference evidence="2 3" key="1">
    <citation type="journal article" date="2021" name="Pathogens">
        <title>Isolation and Characterization of Kingella bonacorsii sp. nov., A Novel Kingella Species Detected in a Stable Periodontitis Subject.</title>
        <authorList>
            <person name="Antezack A."/>
            <person name="Boxberger M."/>
            <person name="Rolland C."/>
            <person name="Monnet-Corti V."/>
            <person name="La Scola B."/>
        </authorList>
    </citation>
    <scope>NUCLEOTIDE SEQUENCE [LARGE SCALE GENOMIC DNA]</scope>
    <source>
        <strain evidence="2 3">Marseille-Q4569</strain>
    </source>
</reference>
<keyword evidence="3" id="KW-1185">Reference proteome</keyword>
<dbReference type="Proteomes" id="UP000614058">
    <property type="component" value="Unassembled WGS sequence"/>
</dbReference>
<name>A0ABS1BTZ0_9NEIS</name>
<evidence type="ECO:0008006" key="4">
    <source>
        <dbReference type="Google" id="ProtNLM"/>
    </source>
</evidence>
<gene>
    <name evidence="2" type="ORF">JDW22_09380</name>
</gene>
<dbReference type="EMBL" id="JAEHNZ010000003">
    <property type="protein sequence ID" value="MBK0396776.1"/>
    <property type="molecule type" value="Genomic_DNA"/>
</dbReference>
<feature type="signal peptide" evidence="1">
    <location>
        <begin position="1"/>
        <end position="18"/>
    </location>
</feature>
<sequence>MQSLFPLLLALAVSCAIAQTPQSYAMPKNTLPSAILIDESPVAADGGSMLLQTQTASGKKRSYLRLRSLDAQGTTDYNRLTDDSGHTLTAAEKAALFARLRELRTTLDDSGKRYLDEFLDETLQ</sequence>
<evidence type="ECO:0000313" key="2">
    <source>
        <dbReference type="EMBL" id="MBK0396776.1"/>
    </source>
</evidence>
<protein>
    <recommendedName>
        <fullName evidence="4">Lipoprotein</fullName>
    </recommendedName>
</protein>